<dbReference type="AlphaFoldDB" id="A0A0A8Y3H3"/>
<dbReference type="PANTHER" id="PTHR46148:SF52">
    <property type="entry name" value="OS04G0603800 PROTEIN"/>
    <property type="match status" value="1"/>
</dbReference>
<protein>
    <recommendedName>
        <fullName evidence="1">Tf2-1-like SH3-like domain-containing protein</fullName>
    </recommendedName>
</protein>
<name>A0A0A8Y3H3_ARUDO</name>
<reference evidence="2" key="2">
    <citation type="journal article" date="2015" name="Data Brief">
        <title>Shoot transcriptome of the giant reed, Arundo donax.</title>
        <authorList>
            <person name="Barrero R.A."/>
            <person name="Guerrero F.D."/>
            <person name="Moolhuijzen P."/>
            <person name="Goolsby J.A."/>
            <person name="Tidwell J."/>
            <person name="Bellgard S.E."/>
            <person name="Bellgard M.I."/>
        </authorList>
    </citation>
    <scope>NUCLEOTIDE SEQUENCE</scope>
    <source>
        <tissue evidence="2">Shoot tissue taken approximately 20 cm above the soil surface</tissue>
    </source>
</reference>
<sequence length="96" mass="11182">MQEFSVGQWVWLHLLHRQVMIVSVRGCSKLGPKYFGPYEVLERVNEVAYHPRLPEHARIHDFFHVCVLKPFHGEPPSSTLSLPPMLHGHVIPQPRR</sequence>
<evidence type="ECO:0000259" key="1">
    <source>
        <dbReference type="Pfam" id="PF24626"/>
    </source>
</evidence>
<proteinExistence type="predicted"/>
<dbReference type="Pfam" id="PF24626">
    <property type="entry name" value="SH3_Tf2-1"/>
    <property type="match status" value="1"/>
</dbReference>
<accession>A0A0A8Y3H3</accession>
<dbReference type="PANTHER" id="PTHR46148">
    <property type="entry name" value="CHROMO DOMAIN-CONTAINING PROTEIN"/>
    <property type="match status" value="1"/>
</dbReference>
<reference evidence="2" key="1">
    <citation type="submission" date="2014-09" db="EMBL/GenBank/DDBJ databases">
        <authorList>
            <person name="Magalhaes I.L.F."/>
            <person name="Oliveira U."/>
            <person name="Santos F.R."/>
            <person name="Vidigal T.H.D.A."/>
            <person name="Brescovit A.D."/>
            <person name="Santos A.J."/>
        </authorList>
    </citation>
    <scope>NUCLEOTIDE SEQUENCE</scope>
    <source>
        <tissue evidence="2">Shoot tissue taken approximately 20 cm above the soil surface</tissue>
    </source>
</reference>
<organism evidence="2">
    <name type="scientific">Arundo donax</name>
    <name type="common">Giant reed</name>
    <name type="synonym">Donax arundinaceus</name>
    <dbReference type="NCBI Taxonomy" id="35708"/>
    <lineage>
        <taxon>Eukaryota</taxon>
        <taxon>Viridiplantae</taxon>
        <taxon>Streptophyta</taxon>
        <taxon>Embryophyta</taxon>
        <taxon>Tracheophyta</taxon>
        <taxon>Spermatophyta</taxon>
        <taxon>Magnoliopsida</taxon>
        <taxon>Liliopsida</taxon>
        <taxon>Poales</taxon>
        <taxon>Poaceae</taxon>
        <taxon>PACMAD clade</taxon>
        <taxon>Arundinoideae</taxon>
        <taxon>Arundineae</taxon>
        <taxon>Arundo</taxon>
    </lineage>
</organism>
<dbReference type="InterPro" id="IPR056924">
    <property type="entry name" value="SH3_Tf2-1"/>
</dbReference>
<feature type="domain" description="Tf2-1-like SH3-like" evidence="1">
    <location>
        <begin position="7"/>
        <end position="72"/>
    </location>
</feature>
<evidence type="ECO:0000313" key="2">
    <source>
        <dbReference type="EMBL" id="JAD19830.1"/>
    </source>
</evidence>
<dbReference type="EMBL" id="GBRH01278065">
    <property type="protein sequence ID" value="JAD19830.1"/>
    <property type="molecule type" value="Transcribed_RNA"/>
</dbReference>